<gene>
    <name evidence="2" type="ORF">KP509_11G053800</name>
</gene>
<sequence>MGIINLIRLPSFRRLNPYITPPYLISCASIGRHPPSFLLLLHSHILYFLLPPHSTYTFSHMAQHISTGSSAAEPDSSSLAQQFQSLYGIVSDETLVGPQIKPFIQGLKVVLDLLQPYMPALESAGREGRSPPECATIRRHFGEAKSLVLALKAGKDISDSAERLRIATTNMKELLPQVRHIAALMQNGPDLSISAMEREWSMSRDRNISMETIREDESYSRVDRRTGETVHGHRIRTSYNMTDRESERSSMVMTVLKWGGIGVAATLLAGAATLLAGGSEGEEEEEEEEEEEN</sequence>
<dbReference type="Proteomes" id="UP000825935">
    <property type="component" value="Chromosome 11"/>
</dbReference>
<organism evidence="2 3">
    <name type="scientific">Ceratopteris richardii</name>
    <name type="common">Triangle waterfern</name>
    <dbReference type="NCBI Taxonomy" id="49495"/>
    <lineage>
        <taxon>Eukaryota</taxon>
        <taxon>Viridiplantae</taxon>
        <taxon>Streptophyta</taxon>
        <taxon>Embryophyta</taxon>
        <taxon>Tracheophyta</taxon>
        <taxon>Polypodiopsida</taxon>
        <taxon>Polypodiidae</taxon>
        <taxon>Polypodiales</taxon>
        <taxon>Pteridineae</taxon>
        <taxon>Pteridaceae</taxon>
        <taxon>Parkerioideae</taxon>
        <taxon>Ceratopteris</taxon>
    </lineage>
</organism>
<feature type="compositionally biased region" description="Acidic residues" evidence="1">
    <location>
        <begin position="280"/>
        <end position="293"/>
    </location>
</feature>
<keyword evidence="3" id="KW-1185">Reference proteome</keyword>
<evidence type="ECO:0000313" key="3">
    <source>
        <dbReference type="Proteomes" id="UP000825935"/>
    </source>
</evidence>
<accession>A0A8T2TVM6</accession>
<evidence type="ECO:0000313" key="2">
    <source>
        <dbReference type="EMBL" id="KAH7425434.1"/>
    </source>
</evidence>
<proteinExistence type="predicted"/>
<feature type="region of interest" description="Disordered" evidence="1">
    <location>
        <begin position="274"/>
        <end position="293"/>
    </location>
</feature>
<dbReference type="AlphaFoldDB" id="A0A8T2TVM6"/>
<evidence type="ECO:0000256" key="1">
    <source>
        <dbReference type="SAM" id="MobiDB-lite"/>
    </source>
</evidence>
<comment type="caution">
    <text evidence="2">The sequence shown here is derived from an EMBL/GenBank/DDBJ whole genome shotgun (WGS) entry which is preliminary data.</text>
</comment>
<reference evidence="2" key="1">
    <citation type="submission" date="2021-08" db="EMBL/GenBank/DDBJ databases">
        <title>WGS assembly of Ceratopteris richardii.</title>
        <authorList>
            <person name="Marchant D.B."/>
            <person name="Chen G."/>
            <person name="Jenkins J."/>
            <person name="Shu S."/>
            <person name="Leebens-Mack J."/>
            <person name="Grimwood J."/>
            <person name="Schmutz J."/>
            <person name="Soltis P."/>
            <person name="Soltis D."/>
            <person name="Chen Z.-H."/>
        </authorList>
    </citation>
    <scope>NUCLEOTIDE SEQUENCE</scope>
    <source>
        <strain evidence="2">Whitten #5841</strain>
        <tissue evidence="2">Leaf</tissue>
    </source>
</reference>
<name>A0A8T2TVM6_CERRI</name>
<protein>
    <submittedName>
        <fullName evidence="2">Uncharacterized protein</fullName>
    </submittedName>
</protein>
<dbReference type="EMBL" id="CM035416">
    <property type="protein sequence ID" value="KAH7425434.1"/>
    <property type="molecule type" value="Genomic_DNA"/>
</dbReference>